<dbReference type="AlphaFoldDB" id="A0A6C0IU24"/>
<accession>A0A6C0IU24</accession>
<protein>
    <submittedName>
        <fullName evidence="1">Uncharacterized protein</fullName>
    </submittedName>
</protein>
<reference evidence="1" key="1">
    <citation type="journal article" date="2020" name="Nature">
        <title>Giant virus diversity and host interactions through global metagenomics.</title>
        <authorList>
            <person name="Schulz F."/>
            <person name="Roux S."/>
            <person name="Paez-Espino D."/>
            <person name="Jungbluth S."/>
            <person name="Walsh D.A."/>
            <person name="Denef V.J."/>
            <person name="McMahon K.D."/>
            <person name="Konstantinidis K.T."/>
            <person name="Eloe-Fadrosh E.A."/>
            <person name="Kyrpides N.C."/>
            <person name="Woyke T."/>
        </authorList>
    </citation>
    <scope>NUCLEOTIDE SEQUENCE</scope>
    <source>
        <strain evidence="1">GVMAG-M-3300024301-20</strain>
    </source>
</reference>
<organism evidence="1">
    <name type="scientific">viral metagenome</name>
    <dbReference type="NCBI Taxonomy" id="1070528"/>
    <lineage>
        <taxon>unclassified sequences</taxon>
        <taxon>metagenomes</taxon>
        <taxon>organismal metagenomes</taxon>
    </lineage>
</organism>
<evidence type="ECO:0000313" key="1">
    <source>
        <dbReference type="EMBL" id="QHT95995.1"/>
    </source>
</evidence>
<sequence>MSIIDLPLPEQFAKYSEDTQTKIIQYLEHLNTIERLAYQIAYDHLGSSFNIIKSNGYCDWLKTQV</sequence>
<proteinExistence type="predicted"/>
<dbReference type="EMBL" id="MN740249">
    <property type="protein sequence ID" value="QHT95995.1"/>
    <property type="molecule type" value="Genomic_DNA"/>
</dbReference>
<name>A0A6C0IU24_9ZZZZ</name>